<evidence type="ECO:0000256" key="3">
    <source>
        <dbReference type="ARBA" id="ARBA00022692"/>
    </source>
</evidence>
<dbReference type="PANTHER" id="PTHR30250:SF26">
    <property type="entry name" value="PSMA PROTEIN"/>
    <property type="match status" value="1"/>
</dbReference>
<feature type="transmembrane region" description="Helical" evidence="6">
    <location>
        <begin position="436"/>
        <end position="457"/>
    </location>
</feature>
<name>A0ABR7CHQ5_9BACE</name>
<keyword evidence="5 6" id="KW-0472">Membrane</keyword>
<proteinExistence type="predicted"/>
<evidence type="ECO:0000256" key="2">
    <source>
        <dbReference type="ARBA" id="ARBA00022475"/>
    </source>
</evidence>
<evidence type="ECO:0000256" key="4">
    <source>
        <dbReference type="ARBA" id="ARBA00022989"/>
    </source>
</evidence>
<comment type="caution">
    <text evidence="7">The sequence shown here is derived from an EMBL/GenBank/DDBJ whole genome shotgun (WGS) entry which is preliminary data.</text>
</comment>
<feature type="transmembrane region" description="Helical" evidence="6">
    <location>
        <begin position="93"/>
        <end position="115"/>
    </location>
</feature>
<dbReference type="InterPro" id="IPR050833">
    <property type="entry name" value="Poly_Biosynth_Transport"/>
</dbReference>
<feature type="transmembrane region" description="Helical" evidence="6">
    <location>
        <begin position="49"/>
        <end position="72"/>
    </location>
</feature>
<feature type="transmembrane region" description="Helical" evidence="6">
    <location>
        <begin position="12"/>
        <end position="29"/>
    </location>
</feature>
<keyword evidence="7" id="KW-0762">Sugar transport</keyword>
<evidence type="ECO:0000256" key="5">
    <source>
        <dbReference type="ARBA" id="ARBA00023136"/>
    </source>
</evidence>
<accession>A0ABR7CHQ5</accession>
<gene>
    <name evidence="7" type="ORF">H8S67_22070</name>
</gene>
<keyword evidence="4 6" id="KW-1133">Transmembrane helix</keyword>
<keyword evidence="2" id="KW-1003">Cell membrane</keyword>
<evidence type="ECO:0000256" key="1">
    <source>
        <dbReference type="ARBA" id="ARBA00004651"/>
    </source>
</evidence>
<evidence type="ECO:0000256" key="6">
    <source>
        <dbReference type="SAM" id="Phobius"/>
    </source>
</evidence>
<sequence>MVESRVQKSLMNAKVNLVFYFVFLCLSFFSRKIFLECLGADFIGLTGTLGNILSFLSLAEMGVGTAVGYTLYKPIQQKKYAEIDEIVSVFGYLYRKIGLFILTGAAIFSLFIPYIFRSSDFSLGVIYFAFFSILLSSLFSYFINYRQILLTSDQKGYIVTAYLQSAVFVKILLQMLLAWSFKNYYLWISIEILFSILSCIILNWKIDMEYPWLKVSVPKGRQVYSNHRDIIKTTKQVFVHRIASFLLNQSDQILIFAFASLKMVAYYGNYTLIATKIAQVFSTAIDSIGAGVGNLVAEGNKQRIIHVFWELMAVRFCIAGILVFGLYFTIEPFIVLWLGEQFLLDKIVLILLLVTIFIGQIRGPVDIYISAYGMYADTWAPITEAIINVTVTFIAAYYLGLSGILIGKIVSMLFIVVGWKPYYLFTSGFKVKLRSFWAGMARFYASFILSFLLVYLFKEKFLESLAVSSFTDWVVYSSIVCIPFVIIYLSALWLWAPGVKSLFLRILIILKLRK</sequence>
<feature type="transmembrane region" description="Helical" evidence="6">
    <location>
        <begin position="121"/>
        <end position="144"/>
    </location>
</feature>
<feature type="transmembrane region" description="Helical" evidence="6">
    <location>
        <begin position="156"/>
        <end position="178"/>
    </location>
</feature>
<dbReference type="EMBL" id="JACOOE010000019">
    <property type="protein sequence ID" value="MBC5607326.1"/>
    <property type="molecule type" value="Genomic_DNA"/>
</dbReference>
<protein>
    <submittedName>
        <fullName evidence="7">Sugar transporter</fullName>
    </submittedName>
</protein>
<keyword evidence="3 6" id="KW-0812">Transmembrane</keyword>
<evidence type="ECO:0000313" key="7">
    <source>
        <dbReference type="EMBL" id="MBC5607326.1"/>
    </source>
</evidence>
<feature type="transmembrane region" description="Helical" evidence="6">
    <location>
        <begin position="184"/>
        <end position="204"/>
    </location>
</feature>
<feature type="transmembrane region" description="Helical" evidence="6">
    <location>
        <begin position="307"/>
        <end position="328"/>
    </location>
</feature>
<evidence type="ECO:0000313" key="8">
    <source>
        <dbReference type="Proteomes" id="UP000600600"/>
    </source>
</evidence>
<comment type="subcellular location">
    <subcellularLocation>
        <location evidence="1">Cell membrane</location>
        <topology evidence="1">Multi-pass membrane protein</topology>
    </subcellularLocation>
</comment>
<dbReference type="Proteomes" id="UP000600600">
    <property type="component" value="Unassembled WGS sequence"/>
</dbReference>
<reference evidence="7 8" key="1">
    <citation type="submission" date="2020-08" db="EMBL/GenBank/DDBJ databases">
        <title>Genome public.</title>
        <authorList>
            <person name="Liu C."/>
            <person name="Sun Q."/>
        </authorList>
    </citation>
    <scope>NUCLEOTIDE SEQUENCE [LARGE SCALE GENOMIC DNA]</scope>
    <source>
        <strain evidence="7 8">M27</strain>
    </source>
</reference>
<keyword evidence="7" id="KW-0813">Transport</keyword>
<feature type="transmembrane region" description="Helical" evidence="6">
    <location>
        <begin position="473"/>
        <end position="496"/>
    </location>
</feature>
<dbReference type="PANTHER" id="PTHR30250">
    <property type="entry name" value="PST FAMILY PREDICTED COLANIC ACID TRANSPORTER"/>
    <property type="match status" value="1"/>
</dbReference>
<keyword evidence="8" id="KW-1185">Reference proteome</keyword>
<organism evidence="7 8">
    <name type="scientific">Bacteroides difficilis</name>
    <dbReference type="NCBI Taxonomy" id="2763021"/>
    <lineage>
        <taxon>Bacteria</taxon>
        <taxon>Pseudomonadati</taxon>
        <taxon>Bacteroidota</taxon>
        <taxon>Bacteroidia</taxon>
        <taxon>Bacteroidales</taxon>
        <taxon>Bacteroidaceae</taxon>
        <taxon>Bacteroides</taxon>
    </lineage>
</organism>